<gene>
    <name evidence="3" type="ORF">BG36_17330</name>
</gene>
<dbReference type="EMBL" id="JENY01000038">
    <property type="protein sequence ID" value="EXL01742.1"/>
    <property type="molecule type" value="Genomic_DNA"/>
</dbReference>
<feature type="region of interest" description="Disordered" evidence="1">
    <location>
        <begin position="166"/>
        <end position="228"/>
    </location>
</feature>
<feature type="compositionally biased region" description="Low complexity" evidence="1">
    <location>
        <begin position="134"/>
        <end position="145"/>
    </location>
</feature>
<keyword evidence="2" id="KW-0472">Membrane</keyword>
<feature type="compositionally biased region" description="Pro residues" evidence="1">
    <location>
        <begin position="111"/>
        <end position="133"/>
    </location>
</feature>
<feature type="compositionally biased region" description="Low complexity" evidence="1">
    <location>
        <begin position="188"/>
        <end position="202"/>
    </location>
</feature>
<dbReference type="STRING" id="69279.BG36_17330"/>
<dbReference type="HOGENOM" id="CLU_1115074_0_0_5"/>
<evidence type="ECO:0000256" key="2">
    <source>
        <dbReference type="SAM" id="Phobius"/>
    </source>
</evidence>
<dbReference type="PATRIC" id="fig|69279.3.peg.4526"/>
<name>A0A011TCY2_9HYPH</name>
<dbReference type="OrthoDB" id="8456606at2"/>
<evidence type="ECO:0000313" key="3">
    <source>
        <dbReference type="EMBL" id="EXL01742.1"/>
    </source>
</evidence>
<dbReference type="AlphaFoldDB" id="A0A011TCY2"/>
<dbReference type="eggNOG" id="COG3170">
    <property type="taxonomic scope" value="Bacteria"/>
</dbReference>
<keyword evidence="2" id="KW-0812">Transmembrane</keyword>
<dbReference type="RefSeq" id="WP_035032602.1">
    <property type="nucleotide sequence ID" value="NZ_KK073910.1"/>
</dbReference>
<evidence type="ECO:0008006" key="5">
    <source>
        <dbReference type="Google" id="ProtNLM"/>
    </source>
</evidence>
<evidence type="ECO:0000256" key="1">
    <source>
        <dbReference type="SAM" id="MobiDB-lite"/>
    </source>
</evidence>
<sequence length="228" mass="23842">MSEFLDSAGGSGYSAAIFWTLAALVLLLVVLIVVRMIRSMSFGTFVSGGRNRKTRLAVMDATAVDSHRRLVLVRRDDVEHLILIGGPTDVVVERDIRLAGSRRVAHAEPPAAQPPARVPVPAPAPVQPRPVQPQPSTAAPARAAPAPVAPPVARVAEPLPHVSAAAPRVSAPVPPRQPLQSAEDALDDSLASELALSLGEPAPAAPVPGPTLDDEMSRLLGELSNAKR</sequence>
<dbReference type="Proteomes" id="UP000019849">
    <property type="component" value="Unassembled WGS sequence"/>
</dbReference>
<keyword evidence="2" id="KW-1133">Transmembrane helix</keyword>
<feature type="transmembrane region" description="Helical" evidence="2">
    <location>
        <begin position="12"/>
        <end position="34"/>
    </location>
</feature>
<feature type="region of interest" description="Disordered" evidence="1">
    <location>
        <begin position="104"/>
        <end position="145"/>
    </location>
</feature>
<evidence type="ECO:0000313" key="4">
    <source>
        <dbReference type="Proteomes" id="UP000019849"/>
    </source>
</evidence>
<organism evidence="3 4">
    <name type="scientific">Aquamicrobium defluvii</name>
    <dbReference type="NCBI Taxonomy" id="69279"/>
    <lineage>
        <taxon>Bacteria</taxon>
        <taxon>Pseudomonadati</taxon>
        <taxon>Pseudomonadota</taxon>
        <taxon>Alphaproteobacteria</taxon>
        <taxon>Hyphomicrobiales</taxon>
        <taxon>Phyllobacteriaceae</taxon>
        <taxon>Aquamicrobium</taxon>
    </lineage>
</organism>
<accession>A0A011TCY2</accession>
<proteinExistence type="predicted"/>
<comment type="caution">
    <text evidence="3">The sequence shown here is derived from an EMBL/GenBank/DDBJ whole genome shotgun (WGS) entry which is preliminary data.</text>
</comment>
<reference evidence="3 4" key="1">
    <citation type="submission" date="2014-02" db="EMBL/GenBank/DDBJ databases">
        <title>Aquamicrobium defluvii Genome sequencing.</title>
        <authorList>
            <person name="Wang X."/>
        </authorList>
    </citation>
    <scope>NUCLEOTIDE SEQUENCE [LARGE SCALE GENOMIC DNA]</scope>
    <source>
        <strain evidence="3 4">W13Z1</strain>
    </source>
</reference>
<protein>
    <recommendedName>
        <fullName evidence="5">Flagellar biosynthesis protein FliO</fullName>
    </recommendedName>
</protein>